<dbReference type="GO" id="GO:0030295">
    <property type="term" value="F:protein kinase activator activity"/>
    <property type="evidence" value="ECO:0007669"/>
    <property type="project" value="TreeGrafter"/>
</dbReference>
<comment type="caution">
    <text evidence="10">The sequence shown here is derived from an EMBL/GenBank/DDBJ whole genome shotgun (WGS) entry which is preliminary data.</text>
</comment>
<dbReference type="Gene3D" id="1.10.287.130">
    <property type="match status" value="1"/>
</dbReference>
<dbReference type="GO" id="GO:0016020">
    <property type="term" value="C:membrane"/>
    <property type="evidence" value="ECO:0007669"/>
    <property type="project" value="UniProtKB-SubCell"/>
</dbReference>
<dbReference type="SMART" id="SM00388">
    <property type="entry name" value="HisKA"/>
    <property type="match status" value="1"/>
</dbReference>
<protein>
    <recommendedName>
        <fullName evidence="2">histidine kinase</fullName>
        <ecNumber evidence="2">2.7.13.3</ecNumber>
    </recommendedName>
</protein>
<dbReference type="EMBL" id="QAYG01000008">
    <property type="protein sequence ID" value="PTW59052.1"/>
    <property type="molecule type" value="Genomic_DNA"/>
</dbReference>
<feature type="domain" description="PAS" evidence="9">
    <location>
        <begin position="1"/>
        <end position="29"/>
    </location>
</feature>
<accession>A0A2T5V5L6</accession>
<dbReference type="GO" id="GO:0000155">
    <property type="term" value="F:phosphorelay sensor kinase activity"/>
    <property type="evidence" value="ECO:0007669"/>
    <property type="project" value="InterPro"/>
</dbReference>
<evidence type="ECO:0000256" key="1">
    <source>
        <dbReference type="ARBA" id="ARBA00000085"/>
    </source>
</evidence>
<dbReference type="InterPro" id="IPR003661">
    <property type="entry name" value="HisK_dim/P_dom"/>
</dbReference>
<dbReference type="Pfam" id="PF02518">
    <property type="entry name" value="HATPase_c"/>
    <property type="match status" value="1"/>
</dbReference>
<dbReference type="CDD" id="cd00082">
    <property type="entry name" value="HisKA"/>
    <property type="match status" value="1"/>
</dbReference>
<dbReference type="NCBIfam" id="TIGR00229">
    <property type="entry name" value="sensory_box"/>
    <property type="match status" value="1"/>
</dbReference>
<dbReference type="InterPro" id="IPR004358">
    <property type="entry name" value="Sig_transdc_His_kin-like_C"/>
</dbReference>
<evidence type="ECO:0000313" key="10">
    <source>
        <dbReference type="EMBL" id="PTW59052.1"/>
    </source>
</evidence>
<name>A0A2T5V5L6_9HYPH</name>
<evidence type="ECO:0000259" key="8">
    <source>
        <dbReference type="PROSITE" id="PS50109"/>
    </source>
</evidence>
<keyword evidence="11" id="KW-1185">Reference proteome</keyword>
<evidence type="ECO:0000256" key="5">
    <source>
        <dbReference type="ARBA" id="ARBA00022777"/>
    </source>
</evidence>
<dbReference type="PROSITE" id="PS50112">
    <property type="entry name" value="PAS"/>
    <property type="match status" value="2"/>
</dbReference>
<evidence type="ECO:0000256" key="6">
    <source>
        <dbReference type="ARBA" id="ARBA00023136"/>
    </source>
</evidence>
<dbReference type="SUPFAM" id="SSF55874">
    <property type="entry name" value="ATPase domain of HSP90 chaperone/DNA topoisomerase II/histidine kinase"/>
    <property type="match status" value="1"/>
</dbReference>
<dbReference type="SUPFAM" id="SSF55785">
    <property type="entry name" value="PYP-like sensor domain (PAS domain)"/>
    <property type="match status" value="2"/>
</dbReference>
<dbReference type="PANTHER" id="PTHR42878:SF15">
    <property type="entry name" value="BACTERIOPHYTOCHROME"/>
    <property type="match status" value="1"/>
</dbReference>
<dbReference type="AlphaFoldDB" id="A0A2T5V5L6"/>
<dbReference type="InterPro" id="IPR035965">
    <property type="entry name" value="PAS-like_dom_sf"/>
</dbReference>
<gene>
    <name evidence="10" type="ORF">C8N35_10887</name>
</gene>
<keyword evidence="6" id="KW-0472">Membrane</keyword>
<dbReference type="Proteomes" id="UP000244081">
    <property type="component" value="Unassembled WGS sequence"/>
</dbReference>
<feature type="domain" description="Histidine kinase" evidence="8">
    <location>
        <begin position="432"/>
        <end position="650"/>
    </location>
</feature>
<dbReference type="InterPro" id="IPR005467">
    <property type="entry name" value="His_kinase_dom"/>
</dbReference>
<dbReference type="OrthoDB" id="9808408at2"/>
<feature type="coiled-coil region" evidence="7">
    <location>
        <begin position="402"/>
        <end position="432"/>
    </location>
</feature>
<dbReference type="PANTHER" id="PTHR42878">
    <property type="entry name" value="TWO-COMPONENT HISTIDINE KINASE"/>
    <property type="match status" value="1"/>
</dbReference>
<dbReference type="GO" id="GO:0007234">
    <property type="term" value="P:osmosensory signaling via phosphorelay pathway"/>
    <property type="evidence" value="ECO:0007669"/>
    <property type="project" value="TreeGrafter"/>
</dbReference>
<dbReference type="InterPro" id="IPR003594">
    <property type="entry name" value="HATPase_dom"/>
</dbReference>
<dbReference type="InterPro" id="IPR000014">
    <property type="entry name" value="PAS"/>
</dbReference>
<keyword evidence="4" id="KW-0808">Transferase</keyword>
<evidence type="ECO:0000256" key="2">
    <source>
        <dbReference type="ARBA" id="ARBA00012438"/>
    </source>
</evidence>
<dbReference type="SUPFAM" id="SSF47384">
    <property type="entry name" value="Homodimeric domain of signal transducing histidine kinase"/>
    <property type="match status" value="1"/>
</dbReference>
<dbReference type="PROSITE" id="PS50109">
    <property type="entry name" value="HIS_KIN"/>
    <property type="match status" value="1"/>
</dbReference>
<evidence type="ECO:0000256" key="4">
    <source>
        <dbReference type="ARBA" id="ARBA00022679"/>
    </source>
</evidence>
<evidence type="ECO:0000256" key="7">
    <source>
        <dbReference type="SAM" id="Coils"/>
    </source>
</evidence>
<reference evidence="10 11" key="1">
    <citation type="submission" date="2018-04" db="EMBL/GenBank/DDBJ databases">
        <title>Genomic Encyclopedia of Archaeal and Bacterial Type Strains, Phase II (KMG-II): from individual species to whole genera.</title>
        <authorList>
            <person name="Goeker M."/>
        </authorList>
    </citation>
    <scope>NUCLEOTIDE SEQUENCE [LARGE SCALE GENOMIC DNA]</scope>
    <source>
        <strain evidence="10 11">DSM 23382</strain>
    </source>
</reference>
<proteinExistence type="predicted"/>
<dbReference type="Pfam" id="PF13188">
    <property type="entry name" value="PAS_8"/>
    <property type="match status" value="1"/>
</dbReference>
<dbReference type="SMART" id="SM00387">
    <property type="entry name" value="HATPase_c"/>
    <property type="match status" value="1"/>
</dbReference>
<dbReference type="Gene3D" id="3.30.565.10">
    <property type="entry name" value="Histidine kinase-like ATPase, C-terminal domain"/>
    <property type="match status" value="1"/>
</dbReference>
<dbReference type="Gene3D" id="3.30.450.20">
    <property type="entry name" value="PAS domain"/>
    <property type="match status" value="1"/>
</dbReference>
<comment type="catalytic activity">
    <reaction evidence="1">
        <text>ATP + protein L-histidine = ADP + protein N-phospho-L-histidine.</text>
        <dbReference type="EC" id="2.7.13.3"/>
    </reaction>
</comment>
<feature type="domain" description="PAS" evidence="9">
    <location>
        <begin position="293"/>
        <end position="362"/>
    </location>
</feature>
<dbReference type="Pfam" id="PF13426">
    <property type="entry name" value="PAS_9"/>
    <property type="match status" value="1"/>
</dbReference>
<evidence type="ECO:0000313" key="11">
    <source>
        <dbReference type="Proteomes" id="UP000244081"/>
    </source>
</evidence>
<dbReference type="InterPro" id="IPR050351">
    <property type="entry name" value="BphY/WalK/GraS-like"/>
</dbReference>
<evidence type="ECO:0000256" key="3">
    <source>
        <dbReference type="ARBA" id="ARBA00022553"/>
    </source>
</evidence>
<dbReference type="GO" id="GO:0000156">
    <property type="term" value="F:phosphorelay response regulator activity"/>
    <property type="evidence" value="ECO:0007669"/>
    <property type="project" value="TreeGrafter"/>
</dbReference>
<sequence length="655" mass="70891">MGIDAAGGVVFANAAFERLSGFSVSELTGADASRFVTLPETPSALAVDGCDGGWSQPTRAQVLRKSRLVLDATISSFCVHDSHEQVAVRLGLVRPLPEATRFSELLADIGTCAAGGTEPVEAWVAAVLARTSNFFDTDFAAVCLPDGNGRYEVCLDARQASGMNGDARAGMEDLAREVVEMAGSIGGQGCGSECSTVAYQADQPAPRFLSAPLRIPGGRDGLVLFANRSAHVGSVSEMTRAALSAVSQIIAGRIPPGGLSPDRARRPGAGFPKAPTHGDTALPERVQRVEASAEAHYRGAFRVAPAMLLMLDWRGAIIDASDQFLRFFGYGRSELVARFFHEIVPENMRKAADAAADTVSGTFTRTGGIALAIWSRQGKAVDVEAVITRQPSAGVVLFVTDISELDQEHSRIEQRNAELERLNENLQNFASIASHDLQEPLRKIRYFTEMLQRALVEDNHDDIDYALEVLENASRRASRLVSDLLTFSRSSSESLVREPVDLAHMVDGLVEEIRHEEAAHDADIRIDIPPVSVSGDPTAITQLFRNLIGNALKYRASGRTPSVLIRARIDDAGSRHLRISIEDNGIGFEPQYAETILQPFRRLHRRQEFPGSGIGLAICDMVARRHGWKLTAEGRPGEGATFTVDIPEFERPSVS</sequence>
<dbReference type="SMART" id="SM00091">
    <property type="entry name" value="PAS"/>
    <property type="match status" value="1"/>
</dbReference>
<dbReference type="Pfam" id="PF00512">
    <property type="entry name" value="HisKA"/>
    <property type="match status" value="1"/>
</dbReference>
<dbReference type="PRINTS" id="PR00344">
    <property type="entry name" value="BCTRLSENSOR"/>
</dbReference>
<keyword evidence="7" id="KW-0175">Coiled coil</keyword>
<keyword evidence="3" id="KW-0597">Phosphoprotein</keyword>
<dbReference type="InterPro" id="IPR036890">
    <property type="entry name" value="HATPase_C_sf"/>
</dbReference>
<organism evidence="10 11">
    <name type="scientific">Breoghania corrubedonensis</name>
    <dbReference type="NCBI Taxonomy" id="665038"/>
    <lineage>
        <taxon>Bacteria</taxon>
        <taxon>Pseudomonadati</taxon>
        <taxon>Pseudomonadota</taxon>
        <taxon>Alphaproteobacteria</taxon>
        <taxon>Hyphomicrobiales</taxon>
        <taxon>Stappiaceae</taxon>
        <taxon>Breoghania</taxon>
    </lineage>
</organism>
<keyword evidence="5" id="KW-0418">Kinase</keyword>
<dbReference type="EC" id="2.7.13.3" evidence="2"/>
<dbReference type="InterPro" id="IPR036097">
    <property type="entry name" value="HisK_dim/P_sf"/>
</dbReference>
<evidence type="ECO:0000259" key="9">
    <source>
        <dbReference type="PROSITE" id="PS50112"/>
    </source>
</evidence>